<gene>
    <name evidence="11" type="ORF">BCR42DRAFT_424070</name>
</gene>
<keyword evidence="6" id="KW-1133">Transmembrane helix</keyword>
<keyword evidence="7 9" id="KW-0175">Coiled coil</keyword>
<evidence type="ECO:0000256" key="1">
    <source>
        <dbReference type="ARBA" id="ARBA00004211"/>
    </source>
</evidence>
<dbReference type="InterPro" id="IPR007705">
    <property type="entry name" value="Vesicle_trsprt_v-SNARE_N"/>
</dbReference>
<dbReference type="InterPro" id="IPR000727">
    <property type="entry name" value="T_SNARE_dom"/>
</dbReference>
<dbReference type="GO" id="GO:0016236">
    <property type="term" value="P:macroautophagy"/>
    <property type="evidence" value="ECO:0007669"/>
    <property type="project" value="TreeGrafter"/>
</dbReference>
<dbReference type="GO" id="GO:0031201">
    <property type="term" value="C:SNARE complex"/>
    <property type="evidence" value="ECO:0007669"/>
    <property type="project" value="TreeGrafter"/>
</dbReference>
<dbReference type="Gene3D" id="1.20.5.110">
    <property type="match status" value="1"/>
</dbReference>
<evidence type="ECO:0000313" key="11">
    <source>
        <dbReference type="EMBL" id="ORZ09268.1"/>
    </source>
</evidence>
<evidence type="ECO:0000259" key="10">
    <source>
        <dbReference type="SMART" id="SM00397"/>
    </source>
</evidence>
<dbReference type="GO" id="GO:0006896">
    <property type="term" value="P:Golgi to vacuole transport"/>
    <property type="evidence" value="ECO:0007669"/>
    <property type="project" value="TreeGrafter"/>
</dbReference>
<protein>
    <submittedName>
        <fullName evidence="11">t-SNARE</fullName>
    </submittedName>
</protein>
<evidence type="ECO:0000256" key="5">
    <source>
        <dbReference type="ARBA" id="ARBA00022927"/>
    </source>
</evidence>
<dbReference type="GO" id="GO:0005484">
    <property type="term" value="F:SNAP receptor activity"/>
    <property type="evidence" value="ECO:0007669"/>
    <property type="project" value="TreeGrafter"/>
</dbReference>
<dbReference type="GO" id="GO:0000149">
    <property type="term" value="F:SNARE binding"/>
    <property type="evidence" value="ECO:0007669"/>
    <property type="project" value="TreeGrafter"/>
</dbReference>
<dbReference type="GO" id="GO:0042147">
    <property type="term" value="P:retrograde transport, endosome to Golgi"/>
    <property type="evidence" value="ECO:0007669"/>
    <property type="project" value="TreeGrafter"/>
</dbReference>
<dbReference type="PANTHER" id="PTHR21230:SF26">
    <property type="entry name" value="VESICLE TRANSPORT THROUGH INTERACTION WITH T-SNARES HOMOLOG 1A"/>
    <property type="match status" value="1"/>
</dbReference>
<comment type="similarity">
    <text evidence="2">Belongs to the VTI1 family.</text>
</comment>
<dbReference type="CDD" id="cd15862">
    <property type="entry name" value="SNARE_Vti1"/>
    <property type="match status" value="1"/>
</dbReference>
<evidence type="ECO:0000256" key="4">
    <source>
        <dbReference type="ARBA" id="ARBA00022692"/>
    </source>
</evidence>
<dbReference type="GO" id="GO:0006891">
    <property type="term" value="P:intra-Golgi vesicle-mediated transport"/>
    <property type="evidence" value="ECO:0007669"/>
    <property type="project" value="TreeGrafter"/>
</dbReference>
<keyword evidence="5" id="KW-0653">Protein transport</keyword>
<sequence>MATSDESGLFHNYQNEFQALHNSIQHKIDQQIPDQLGDDRKNTVNAAQRELDEADEILGQMEMELMNTPSPARTRLQAQLRLYKSDQEKMKRDLRRLAASKASYQRQELLGDLESQHQADDVDAASVDQRQRLLSGTDRLGESSRRLEQSHRMALETEGIGASILSTLKGQRETMTRARDTLAEADTHIDKASRTLKTMARR</sequence>
<dbReference type="GO" id="GO:0005829">
    <property type="term" value="C:cytosol"/>
    <property type="evidence" value="ECO:0007669"/>
    <property type="project" value="GOC"/>
</dbReference>
<proteinExistence type="inferred from homology"/>
<dbReference type="AlphaFoldDB" id="A0A1X2I4M7"/>
<dbReference type="GO" id="GO:0012507">
    <property type="term" value="C:ER to Golgi transport vesicle membrane"/>
    <property type="evidence" value="ECO:0007669"/>
    <property type="project" value="TreeGrafter"/>
</dbReference>
<evidence type="ECO:0000256" key="3">
    <source>
        <dbReference type="ARBA" id="ARBA00022448"/>
    </source>
</evidence>
<organism evidence="11 12">
    <name type="scientific">Absidia repens</name>
    <dbReference type="NCBI Taxonomy" id="90262"/>
    <lineage>
        <taxon>Eukaryota</taxon>
        <taxon>Fungi</taxon>
        <taxon>Fungi incertae sedis</taxon>
        <taxon>Mucoromycota</taxon>
        <taxon>Mucoromycotina</taxon>
        <taxon>Mucoromycetes</taxon>
        <taxon>Mucorales</taxon>
        <taxon>Cunninghamellaceae</taxon>
        <taxon>Absidia</taxon>
    </lineage>
</organism>
<comment type="caution">
    <text evidence="11">The sequence shown here is derived from an EMBL/GenBank/DDBJ whole genome shotgun (WGS) entry which is preliminary data.</text>
</comment>
<dbReference type="Proteomes" id="UP000193560">
    <property type="component" value="Unassembled WGS sequence"/>
</dbReference>
<dbReference type="GO" id="GO:0005789">
    <property type="term" value="C:endoplasmic reticulum membrane"/>
    <property type="evidence" value="ECO:0007669"/>
    <property type="project" value="TreeGrafter"/>
</dbReference>
<evidence type="ECO:0000256" key="7">
    <source>
        <dbReference type="ARBA" id="ARBA00023054"/>
    </source>
</evidence>
<keyword evidence="12" id="KW-1185">Reference proteome</keyword>
<dbReference type="Pfam" id="PF12352">
    <property type="entry name" value="V-SNARE_C"/>
    <property type="match status" value="1"/>
</dbReference>
<dbReference type="Pfam" id="PF05008">
    <property type="entry name" value="V-SNARE"/>
    <property type="match status" value="1"/>
</dbReference>
<evidence type="ECO:0000256" key="6">
    <source>
        <dbReference type="ARBA" id="ARBA00022989"/>
    </source>
</evidence>
<evidence type="ECO:0000256" key="8">
    <source>
        <dbReference type="ARBA" id="ARBA00023136"/>
    </source>
</evidence>
<accession>A0A1X2I4M7</accession>
<dbReference type="OrthoDB" id="430637at2759"/>
<dbReference type="SUPFAM" id="SSF58038">
    <property type="entry name" value="SNARE fusion complex"/>
    <property type="match status" value="1"/>
</dbReference>
<dbReference type="GO" id="GO:0048280">
    <property type="term" value="P:vesicle fusion with Golgi apparatus"/>
    <property type="evidence" value="ECO:0007669"/>
    <property type="project" value="TreeGrafter"/>
</dbReference>
<dbReference type="PANTHER" id="PTHR21230">
    <property type="entry name" value="VESICLE TRANSPORT V-SNARE PROTEIN VTI1-RELATED"/>
    <property type="match status" value="1"/>
</dbReference>
<comment type="subcellular location">
    <subcellularLocation>
        <location evidence="1">Membrane</location>
        <topology evidence="1">Single-pass type IV membrane protein</topology>
    </subcellularLocation>
</comment>
<feature type="coiled-coil region" evidence="9">
    <location>
        <begin position="44"/>
        <end position="107"/>
    </location>
</feature>
<dbReference type="InterPro" id="IPR038407">
    <property type="entry name" value="v-SNARE_N_sf"/>
</dbReference>
<evidence type="ECO:0000313" key="12">
    <source>
        <dbReference type="Proteomes" id="UP000193560"/>
    </source>
</evidence>
<evidence type="ECO:0000256" key="2">
    <source>
        <dbReference type="ARBA" id="ARBA00006108"/>
    </source>
</evidence>
<dbReference type="SMART" id="SM00397">
    <property type="entry name" value="t_SNARE"/>
    <property type="match status" value="1"/>
</dbReference>
<keyword evidence="3" id="KW-0813">Transport</keyword>
<dbReference type="STRING" id="90262.A0A1X2I4M7"/>
<dbReference type="Gene3D" id="1.20.58.400">
    <property type="entry name" value="t-snare proteins"/>
    <property type="match status" value="1"/>
</dbReference>
<reference evidence="11 12" key="1">
    <citation type="submission" date="2016-07" db="EMBL/GenBank/DDBJ databases">
        <title>Pervasive Adenine N6-methylation of Active Genes in Fungi.</title>
        <authorList>
            <consortium name="DOE Joint Genome Institute"/>
            <person name="Mondo S.J."/>
            <person name="Dannebaum R.O."/>
            <person name="Kuo R.C."/>
            <person name="Labutti K."/>
            <person name="Haridas S."/>
            <person name="Kuo A."/>
            <person name="Salamov A."/>
            <person name="Ahrendt S.R."/>
            <person name="Lipzen A."/>
            <person name="Sullivan W."/>
            <person name="Andreopoulos W.B."/>
            <person name="Clum A."/>
            <person name="Lindquist E."/>
            <person name="Daum C."/>
            <person name="Ramamoorthy G.K."/>
            <person name="Gryganskyi A."/>
            <person name="Culley D."/>
            <person name="Magnuson J.K."/>
            <person name="James T.Y."/>
            <person name="O'Malley M.A."/>
            <person name="Stajich J.E."/>
            <person name="Spatafora J.W."/>
            <person name="Visel A."/>
            <person name="Grigoriev I.V."/>
        </authorList>
    </citation>
    <scope>NUCLEOTIDE SEQUENCE [LARGE SCALE GENOMIC DNA]</scope>
    <source>
        <strain evidence="11 12">NRRL 1336</strain>
    </source>
</reference>
<dbReference type="EMBL" id="MCGE01000028">
    <property type="protein sequence ID" value="ORZ09268.1"/>
    <property type="molecule type" value="Genomic_DNA"/>
</dbReference>
<evidence type="ECO:0000256" key="9">
    <source>
        <dbReference type="SAM" id="Coils"/>
    </source>
</evidence>
<dbReference type="FunFam" id="1.20.5.110:FF:000002">
    <property type="entry name" value="Vesicle transport through interaction with t-SNAREsB"/>
    <property type="match status" value="1"/>
</dbReference>
<dbReference type="GO" id="GO:0031902">
    <property type="term" value="C:late endosome membrane"/>
    <property type="evidence" value="ECO:0007669"/>
    <property type="project" value="TreeGrafter"/>
</dbReference>
<keyword evidence="8" id="KW-0472">Membrane</keyword>
<keyword evidence="4" id="KW-0812">Transmembrane</keyword>
<name>A0A1X2I4M7_9FUNG</name>
<dbReference type="SUPFAM" id="SSF47661">
    <property type="entry name" value="t-snare proteins"/>
    <property type="match status" value="1"/>
</dbReference>
<feature type="domain" description="T-SNARE coiled-coil homology" evidence="10">
    <location>
        <begin position="132"/>
        <end position="199"/>
    </location>
</feature>
<dbReference type="GO" id="GO:0005794">
    <property type="term" value="C:Golgi apparatus"/>
    <property type="evidence" value="ECO:0007669"/>
    <property type="project" value="TreeGrafter"/>
</dbReference>
<dbReference type="InterPro" id="IPR010989">
    <property type="entry name" value="SNARE"/>
</dbReference>
<dbReference type="GO" id="GO:0006886">
    <property type="term" value="P:intracellular protein transport"/>
    <property type="evidence" value="ECO:0007669"/>
    <property type="project" value="InterPro"/>
</dbReference>